<feature type="coiled-coil region" evidence="1">
    <location>
        <begin position="20"/>
        <end position="47"/>
    </location>
</feature>
<keyword evidence="2" id="KW-0472">Membrane</keyword>
<proteinExistence type="predicted"/>
<organism evidence="3 4">
    <name type="scientific">Scopulibacillus darangshiensis</name>
    <dbReference type="NCBI Taxonomy" id="442528"/>
    <lineage>
        <taxon>Bacteria</taxon>
        <taxon>Bacillati</taxon>
        <taxon>Bacillota</taxon>
        <taxon>Bacilli</taxon>
        <taxon>Bacillales</taxon>
        <taxon>Sporolactobacillaceae</taxon>
        <taxon>Scopulibacillus</taxon>
    </lineage>
</organism>
<dbReference type="Pfam" id="PF10779">
    <property type="entry name" value="XhlA"/>
    <property type="match status" value="1"/>
</dbReference>
<comment type="caution">
    <text evidence="3">The sequence shown here is derived from an EMBL/GenBank/DDBJ whole genome shotgun (WGS) entry which is preliminary data.</text>
</comment>
<keyword evidence="1" id="KW-0175">Coiled coil</keyword>
<dbReference type="Proteomes" id="UP000295416">
    <property type="component" value="Unassembled WGS sequence"/>
</dbReference>
<dbReference type="InterPro" id="IPR019715">
    <property type="entry name" value="Haemolysin_XhlA"/>
</dbReference>
<gene>
    <name evidence="3" type="ORF">EV207_101175</name>
</gene>
<keyword evidence="2" id="KW-1133">Transmembrane helix</keyword>
<evidence type="ECO:0000256" key="1">
    <source>
        <dbReference type="SAM" id="Coils"/>
    </source>
</evidence>
<name>A0A4R2PB46_9BACL</name>
<evidence type="ECO:0000313" key="4">
    <source>
        <dbReference type="Proteomes" id="UP000295416"/>
    </source>
</evidence>
<feature type="transmembrane region" description="Helical" evidence="2">
    <location>
        <begin position="50"/>
        <end position="68"/>
    </location>
</feature>
<dbReference type="AlphaFoldDB" id="A0A4R2PB46"/>
<accession>A0A4R2PB46</accession>
<evidence type="ECO:0000256" key="2">
    <source>
        <dbReference type="SAM" id="Phobius"/>
    </source>
</evidence>
<reference evidence="3 4" key="1">
    <citation type="submission" date="2019-03" db="EMBL/GenBank/DDBJ databases">
        <title>Genomic Encyclopedia of Type Strains, Phase IV (KMG-IV): sequencing the most valuable type-strain genomes for metagenomic binning, comparative biology and taxonomic classification.</title>
        <authorList>
            <person name="Goeker M."/>
        </authorList>
    </citation>
    <scope>NUCLEOTIDE SEQUENCE [LARGE SCALE GENOMIC DNA]</scope>
    <source>
        <strain evidence="3 4">DSM 19377</strain>
    </source>
</reference>
<keyword evidence="4" id="KW-1185">Reference proteome</keyword>
<keyword evidence="2" id="KW-0812">Transmembrane</keyword>
<sequence length="75" mass="8376">MAQEKEMANNVQYEKLGDRVTALETRMAVAESHIQDIKEDISSIKNNTTWILRIIIGAIILAVIGLLVKDPSILK</sequence>
<protein>
    <submittedName>
        <fullName evidence="3">Hemolysin XhlA</fullName>
    </submittedName>
</protein>
<dbReference type="EMBL" id="SLXK01000001">
    <property type="protein sequence ID" value="TCP32197.1"/>
    <property type="molecule type" value="Genomic_DNA"/>
</dbReference>
<dbReference type="RefSeq" id="WP_243646901.1">
    <property type="nucleotide sequence ID" value="NZ_SLXK01000001.1"/>
</dbReference>
<evidence type="ECO:0000313" key="3">
    <source>
        <dbReference type="EMBL" id="TCP32197.1"/>
    </source>
</evidence>